<dbReference type="Pfam" id="PF08308">
    <property type="entry name" value="PEGA"/>
    <property type="match status" value="1"/>
</dbReference>
<name>A7HJQ4_FERNB</name>
<proteinExistence type="predicted"/>
<evidence type="ECO:0000313" key="3">
    <source>
        <dbReference type="Proteomes" id="UP000002415"/>
    </source>
</evidence>
<dbReference type="eggNOG" id="COG1470">
    <property type="taxonomic scope" value="Bacteria"/>
</dbReference>
<protein>
    <recommendedName>
        <fullName evidence="1">PEGA domain-containing protein</fullName>
    </recommendedName>
</protein>
<accession>A7HJQ4</accession>
<dbReference type="STRING" id="381764.Fnod_0271"/>
<dbReference type="AlphaFoldDB" id="A7HJQ4"/>
<dbReference type="OrthoDB" id="44512at2"/>
<dbReference type="PANTHER" id="PTHR36194:SF1">
    <property type="entry name" value="S-LAYER-LIKE PROTEIN"/>
    <property type="match status" value="1"/>
</dbReference>
<feature type="domain" description="PEGA" evidence="1">
    <location>
        <begin position="225"/>
        <end position="284"/>
    </location>
</feature>
<reference evidence="2 3" key="1">
    <citation type="submission" date="2007-07" db="EMBL/GenBank/DDBJ databases">
        <title>Complete sequence of Fervidobacterium nodosum Rt17-B1.</title>
        <authorList>
            <consortium name="US DOE Joint Genome Institute"/>
            <person name="Copeland A."/>
            <person name="Lucas S."/>
            <person name="Lapidus A."/>
            <person name="Barry K."/>
            <person name="Glavina del Rio T."/>
            <person name="Dalin E."/>
            <person name="Tice H."/>
            <person name="Pitluck S."/>
            <person name="Saunders E."/>
            <person name="Brettin T."/>
            <person name="Bruce D."/>
            <person name="Detter J.C."/>
            <person name="Han C."/>
            <person name="Schmutz J."/>
            <person name="Larimer F."/>
            <person name="Land M."/>
            <person name="Hauser L."/>
            <person name="Kyrpides N."/>
            <person name="Mikhailova N."/>
            <person name="Nelson K."/>
            <person name="Gogarten J.P."/>
            <person name="Noll K."/>
            <person name="Richardson P."/>
        </authorList>
    </citation>
    <scope>NUCLEOTIDE SEQUENCE [LARGE SCALE GENOMIC DNA]</scope>
    <source>
        <strain evidence="3">ATCC 35602 / DSM 5306 / Rt17-B1</strain>
    </source>
</reference>
<keyword evidence="3" id="KW-1185">Reference proteome</keyword>
<dbReference type="HOGENOM" id="CLU_598430_0_0_0"/>
<gene>
    <name evidence="2" type="ordered locus">Fnod_0271</name>
</gene>
<organism evidence="2 3">
    <name type="scientific">Fervidobacterium nodosum (strain ATCC 35602 / DSM 5306 / Rt17-B1)</name>
    <dbReference type="NCBI Taxonomy" id="381764"/>
    <lineage>
        <taxon>Bacteria</taxon>
        <taxon>Thermotogati</taxon>
        <taxon>Thermotogota</taxon>
        <taxon>Thermotogae</taxon>
        <taxon>Thermotogales</taxon>
        <taxon>Fervidobacteriaceae</taxon>
        <taxon>Fervidobacterium</taxon>
    </lineage>
</organism>
<dbReference type="RefSeq" id="WP_011993459.1">
    <property type="nucleotide sequence ID" value="NC_009718.1"/>
</dbReference>
<dbReference type="KEGG" id="fno:Fnod_0271"/>
<dbReference type="Proteomes" id="UP000002415">
    <property type="component" value="Chromosome"/>
</dbReference>
<evidence type="ECO:0000313" key="2">
    <source>
        <dbReference type="EMBL" id="ABS60137.1"/>
    </source>
</evidence>
<evidence type="ECO:0000259" key="1">
    <source>
        <dbReference type="Pfam" id="PF08308"/>
    </source>
</evidence>
<dbReference type="InterPro" id="IPR013229">
    <property type="entry name" value="PEGA"/>
</dbReference>
<dbReference type="PANTHER" id="PTHR36194">
    <property type="entry name" value="S-LAYER-LIKE PROTEIN"/>
    <property type="match status" value="1"/>
</dbReference>
<sequence>MKVIKKVFLFFLISGTFLYPLLLLALTVIGENGSIVYYNDKLIGTIKNASITFDATFPGYLKVIKPGYISFEKYLTEDGTITATLTLPSYLQLNVNPKDAVISIDGFLQKTLDNKIVISPGKHVIDVSAPGYTTKTIEINILPYEEKFIDISLKKTTTLRIESDKKIENAFFDNLPISLPLTLEVIPGKHKLILPNNFVRNNVEIEIPSQDEYTIKIDTHEKFLLSVSGKPNDAYVQIKDQVYKAPFNISFPEGVYNIKIFSQGYEEYKTTIDLDRNKTLYFALKPLEEVTVKFRKKGYTVEFDGFARESVPKSPIFTTIKDEKGNIVWLGFSDGTFEDIPKTIPILIGRNHSIFVANTIYNGPAIVHVQSGQRVLSFFNNEKIGEYEIKNFTIFDNKTNCLVNIYSKERIDVYWDGKYIGKTPIYLFNAEEGIHNVVFKNGGITLSEVNYEVRSSRLNEIKFGE</sequence>
<dbReference type="EMBL" id="CP000771">
    <property type="protein sequence ID" value="ABS60137.1"/>
    <property type="molecule type" value="Genomic_DNA"/>
</dbReference>
<reference evidence="2 3" key="2">
    <citation type="journal article" date="2009" name="Proc. Natl. Acad. Sci. U.S.A.">
        <title>On the chimeric nature, thermophilic origin, and phylogenetic placement of the Thermotogales.</title>
        <authorList>
            <person name="Zhaxybayeva O."/>
            <person name="Swithers K.S."/>
            <person name="Lapierre P."/>
            <person name="Fournier G.P."/>
            <person name="Bickhart D.M."/>
            <person name="DeBoy R.T."/>
            <person name="Nelson K.E."/>
            <person name="Nesbo C.L."/>
            <person name="Doolittle W.F."/>
            <person name="Gogarten J.P."/>
            <person name="Noll K.M."/>
        </authorList>
    </citation>
    <scope>NUCLEOTIDE SEQUENCE [LARGE SCALE GENOMIC DNA]</scope>
    <source>
        <strain evidence="3">ATCC 35602 / DSM 5306 / Rt17-B1</strain>
    </source>
</reference>